<name>A0ACC3THF3_9ASCO</name>
<evidence type="ECO:0000313" key="2">
    <source>
        <dbReference type="Proteomes" id="UP001489719"/>
    </source>
</evidence>
<accession>A0ACC3THF3</accession>
<proteinExistence type="predicted"/>
<protein>
    <submittedName>
        <fullName evidence="1">Uncharacterized protein</fullName>
    </submittedName>
</protein>
<comment type="caution">
    <text evidence="1">The sequence shown here is derived from an EMBL/GenBank/DDBJ whole genome shotgun (WGS) entry which is preliminary data.</text>
</comment>
<organism evidence="1 2">
    <name type="scientific">Lipomyces orientalis</name>
    <dbReference type="NCBI Taxonomy" id="1233043"/>
    <lineage>
        <taxon>Eukaryota</taxon>
        <taxon>Fungi</taxon>
        <taxon>Dikarya</taxon>
        <taxon>Ascomycota</taxon>
        <taxon>Saccharomycotina</taxon>
        <taxon>Lipomycetes</taxon>
        <taxon>Lipomycetales</taxon>
        <taxon>Lipomycetaceae</taxon>
        <taxon>Lipomyces</taxon>
    </lineage>
</organism>
<dbReference type="Proteomes" id="UP001489719">
    <property type="component" value="Unassembled WGS sequence"/>
</dbReference>
<dbReference type="EMBL" id="MU970131">
    <property type="protein sequence ID" value="KAK9320395.1"/>
    <property type="molecule type" value="Genomic_DNA"/>
</dbReference>
<gene>
    <name evidence="1" type="ORF">V1517DRAFT_364473</name>
</gene>
<reference evidence="2" key="1">
    <citation type="journal article" date="2024" name="Front. Bioeng. Biotechnol.">
        <title>Genome-scale model development and genomic sequencing of the oleaginous clade Lipomyces.</title>
        <authorList>
            <person name="Czajka J.J."/>
            <person name="Han Y."/>
            <person name="Kim J."/>
            <person name="Mondo S.J."/>
            <person name="Hofstad B.A."/>
            <person name="Robles A."/>
            <person name="Haridas S."/>
            <person name="Riley R."/>
            <person name="LaButti K."/>
            <person name="Pangilinan J."/>
            <person name="Andreopoulos W."/>
            <person name="Lipzen A."/>
            <person name="Yan J."/>
            <person name="Wang M."/>
            <person name="Ng V."/>
            <person name="Grigoriev I.V."/>
            <person name="Spatafora J.W."/>
            <person name="Magnuson J.K."/>
            <person name="Baker S.E."/>
            <person name="Pomraning K.R."/>
        </authorList>
    </citation>
    <scope>NUCLEOTIDE SEQUENCE [LARGE SCALE GENOMIC DNA]</scope>
    <source>
        <strain evidence="2">CBS 10300</strain>
    </source>
</reference>
<evidence type="ECO:0000313" key="1">
    <source>
        <dbReference type="EMBL" id="KAK9320395.1"/>
    </source>
</evidence>
<keyword evidence="2" id="KW-1185">Reference proteome</keyword>
<sequence>MRFLRAVDGFSNESKRLKLDDDTESVVLAEITKTVSYRLGEQRLDVQLPFETFLQLDQAFSELKSAEGISEDHRYPSLAYNSLTQTVTVVTCPSNIHVRAALWIVSEIRGFKYLSTRSPHTLRHISQYGATTTHFPYGQYLRGRKEADGGFIYSPADAPDEVVVAVEVGYSEVHRYLRDDKDTWINGREVKCCYIDWRSERATMSRAVEEAAGLNIQQGYYGALKYRDHTWAGELNEAFIEVWRLNSETRFASSIITLNLLGLRIRGFYPPDVWERKAGNIEDSQK</sequence>